<dbReference type="Proteomes" id="UP001341840">
    <property type="component" value="Unassembled WGS sequence"/>
</dbReference>
<organism evidence="2 3">
    <name type="scientific">Stylosanthes scabra</name>
    <dbReference type="NCBI Taxonomy" id="79078"/>
    <lineage>
        <taxon>Eukaryota</taxon>
        <taxon>Viridiplantae</taxon>
        <taxon>Streptophyta</taxon>
        <taxon>Embryophyta</taxon>
        <taxon>Tracheophyta</taxon>
        <taxon>Spermatophyta</taxon>
        <taxon>Magnoliopsida</taxon>
        <taxon>eudicotyledons</taxon>
        <taxon>Gunneridae</taxon>
        <taxon>Pentapetalae</taxon>
        <taxon>rosids</taxon>
        <taxon>fabids</taxon>
        <taxon>Fabales</taxon>
        <taxon>Fabaceae</taxon>
        <taxon>Papilionoideae</taxon>
        <taxon>50 kb inversion clade</taxon>
        <taxon>dalbergioids sensu lato</taxon>
        <taxon>Dalbergieae</taxon>
        <taxon>Pterocarpus clade</taxon>
        <taxon>Stylosanthes</taxon>
    </lineage>
</organism>
<sequence length="274" mass="29614">MHATVEDEAAAMEDRATRLETESCKTAIMPEVGGDNNAADLSKGDERQRREMPASNGALGAVVTFKVENADRLVVKSAPTLRCCDTSAVGMGYAKVSTAMLEAKPQKTIGNRGSSAARLLTVPCWTIGDEQRKGTAVTPVIAQIGSIATERVEDTQGLSIEYRNRRKGQCPPCFAQLGTLAGGLVTTAVGDSSDGWVEVEIDSSTVETERLKGEKSELAGKRKEMTSPTTLRQHRRRPMKKEETDLVELPIVNHLGARIEDLCGGTEGPRLRRF</sequence>
<feature type="compositionally biased region" description="Basic and acidic residues" evidence="1">
    <location>
        <begin position="42"/>
        <end position="52"/>
    </location>
</feature>
<evidence type="ECO:0000256" key="1">
    <source>
        <dbReference type="SAM" id="MobiDB-lite"/>
    </source>
</evidence>
<feature type="compositionally biased region" description="Basic and acidic residues" evidence="1">
    <location>
        <begin position="12"/>
        <end position="23"/>
    </location>
</feature>
<keyword evidence="3" id="KW-1185">Reference proteome</keyword>
<proteinExistence type="predicted"/>
<feature type="compositionally biased region" description="Basic and acidic residues" evidence="1">
    <location>
        <begin position="212"/>
        <end position="225"/>
    </location>
</feature>
<feature type="compositionally biased region" description="Acidic residues" evidence="1">
    <location>
        <begin position="1"/>
        <end position="11"/>
    </location>
</feature>
<feature type="region of interest" description="Disordered" evidence="1">
    <location>
        <begin position="1"/>
        <end position="52"/>
    </location>
</feature>
<accession>A0ABU6Q3Y2</accession>
<comment type="caution">
    <text evidence="2">The sequence shown here is derived from an EMBL/GenBank/DDBJ whole genome shotgun (WGS) entry which is preliminary data.</text>
</comment>
<evidence type="ECO:0000313" key="3">
    <source>
        <dbReference type="Proteomes" id="UP001341840"/>
    </source>
</evidence>
<gene>
    <name evidence="2" type="ORF">PIB30_002016</name>
</gene>
<evidence type="ECO:0000313" key="2">
    <source>
        <dbReference type="EMBL" id="MED6106123.1"/>
    </source>
</evidence>
<dbReference type="EMBL" id="JASCZI010000004">
    <property type="protein sequence ID" value="MED6106123.1"/>
    <property type="molecule type" value="Genomic_DNA"/>
</dbReference>
<feature type="region of interest" description="Disordered" evidence="1">
    <location>
        <begin position="212"/>
        <end position="241"/>
    </location>
</feature>
<protein>
    <submittedName>
        <fullName evidence="2">Uncharacterized protein</fullName>
    </submittedName>
</protein>
<name>A0ABU6Q3Y2_9FABA</name>
<reference evidence="2 3" key="1">
    <citation type="journal article" date="2023" name="Plants (Basel)">
        <title>Bridging the Gap: Combining Genomics and Transcriptomics Approaches to Understand Stylosanthes scabra, an Orphan Legume from the Brazilian Caatinga.</title>
        <authorList>
            <person name="Ferreira-Neto J.R.C."/>
            <person name="da Silva M.D."/>
            <person name="Binneck E."/>
            <person name="de Melo N.F."/>
            <person name="da Silva R.H."/>
            <person name="de Melo A.L.T.M."/>
            <person name="Pandolfi V."/>
            <person name="Bustamante F.O."/>
            <person name="Brasileiro-Vidal A.C."/>
            <person name="Benko-Iseppon A.M."/>
        </authorList>
    </citation>
    <scope>NUCLEOTIDE SEQUENCE [LARGE SCALE GENOMIC DNA]</scope>
    <source>
        <tissue evidence="2">Leaves</tissue>
    </source>
</reference>